<dbReference type="InterPro" id="IPR046335">
    <property type="entry name" value="LacI/GalR-like_sensor"/>
</dbReference>
<feature type="domain" description="HTH lacI-type" evidence="4">
    <location>
        <begin position="4"/>
        <end position="58"/>
    </location>
</feature>
<dbReference type="Pfam" id="PF13377">
    <property type="entry name" value="Peripla_BP_3"/>
    <property type="match status" value="1"/>
</dbReference>
<dbReference type="InterPro" id="IPR028082">
    <property type="entry name" value="Peripla_BP_I"/>
</dbReference>
<evidence type="ECO:0000313" key="6">
    <source>
        <dbReference type="Proteomes" id="UP001141619"/>
    </source>
</evidence>
<dbReference type="AlphaFoldDB" id="A0A9X3TYC6"/>
<dbReference type="SUPFAM" id="SSF47413">
    <property type="entry name" value="lambda repressor-like DNA-binding domains"/>
    <property type="match status" value="1"/>
</dbReference>
<keyword evidence="6" id="KW-1185">Reference proteome</keyword>
<dbReference type="GO" id="GO:0000976">
    <property type="term" value="F:transcription cis-regulatory region binding"/>
    <property type="evidence" value="ECO:0007669"/>
    <property type="project" value="TreeGrafter"/>
</dbReference>
<dbReference type="PANTHER" id="PTHR30146">
    <property type="entry name" value="LACI-RELATED TRANSCRIPTIONAL REPRESSOR"/>
    <property type="match status" value="1"/>
</dbReference>
<evidence type="ECO:0000259" key="4">
    <source>
        <dbReference type="PROSITE" id="PS50932"/>
    </source>
</evidence>
<dbReference type="CDD" id="cd01545">
    <property type="entry name" value="PBP1_SalR"/>
    <property type="match status" value="1"/>
</dbReference>
<dbReference type="Gene3D" id="3.40.50.2300">
    <property type="match status" value="2"/>
</dbReference>
<dbReference type="PROSITE" id="PS00356">
    <property type="entry name" value="HTH_LACI_1"/>
    <property type="match status" value="1"/>
</dbReference>
<dbReference type="Pfam" id="PF00356">
    <property type="entry name" value="LacI"/>
    <property type="match status" value="1"/>
</dbReference>
<keyword evidence="2 5" id="KW-0238">DNA-binding</keyword>
<dbReference type="GO" id="GO:0003700">
    <property type="term" value="F:DNA-binding transcription factor activity"/>
    <property type="evidence" value="ECO:0007669"/>
    <property type="project" value="TreeGrafter"/>
</dbReference>
<dbReference type="PRINTS" id="PR00036">
    <property type="entry name" value="HTHLACI"/>
</dbReference>
<dbReference type="SMART" id="SM00354">
    <property type="entry name" value="HTH_LACI"/>
    <property type="match status" value="1"/>
</dbReference>
<reference evidence="5" key="2">
    <citation type="journal article" date="2023" name="Syst. Appl. Microbiol.">
        <title>Govania unica gen. nov., sp. nov., a rare biosphere bacterium that represents a novel family in the class Alphaproteobacteria.</title>
        <authorList>
            <person name="Vandamme P."/>
            <person name="Peeters C."/>
            <person name="Hettiarachchi A."/>
            <person name="Cnockaert M."/>
            <person name="Carlier A."/>
        </authorList>
    </citation>
    <scope>NUCLEOTIDE SEQUENCE</scope>
    <source>
        <strain evidence="5">LMG 31809</strain>
    </source>
</reference>
<dbReference type="SUPFAM" id="SSF53822">
    <property type="entry name" value="Periplasmic binding protein-like I"/>
    <property type="match status" value="1"/>
</dbReference>
<accession>A0A9X3TYC6</accession>
<evidence type="ECO:0000256" key="1">
    <source>
        <dbReference type="ARBA" id="ARBA00023015"/>
    </source>
</evidence>
<dbReference type="Gene3D" id="1.10.260.40">
    <property type="entry name" value="lambda repressor-like DNA-binding domains"/>
    <property type="match status" value="1"/>
</dbReference>
<dbReference type="Proteomes" id="UP001141619">
    <property type="component" value="Unassembled WGS sequence"/>
</dbReference>
<dbReference type="CDD" id="cd01392">
    <property type="entry name" value="HTH_LacI"/>
    <property type="match status" value="1"/>
</dbReference>
<protein>
    <submittedName>
        <fullName evidence="5">LacI family DNA-binding transcriptional regulator</fullName>
    </submittedName>
</protein>
<keyword evidence="1" id="KW-0805">Transcription regulation</keyword>
<dbReference type="RefSeq" id="WP_274943914.1">
    <property type="nucleotide sequence ID" value="NZ_JANWOI010000003.1"/>
</dbReference>
<dbReference type="PANTHER" id="PTHR30146:SF153">
    <property type="entry name" value="LACTOSE OPERON REPRESSOR"/>
    <property type="match status" value="1"/>
</dbReference>
<sequence length="334" mass="35461">MTRTTIIDVANAAGVSIKTVSRVINREPNVRSAMKDKVEAAIKALGFVPNAAARSLAGSRSYVIGTIFDNPSPSYIVSLQRGAMKACRDAGYHLTIEEINLAAGQVAQQMAQMLETSRMDGVLLSPPVTDCEPVLEALEAKNIPYVRLTPAGYAGRSHEVMSDDAAAAGEIARHLWDLGHRRLAVVAGPATHGASKLRLDGFIAGIVAMGGDAKQVRVAQGDFSFKSGMVAGRKLLGAKNRPTAIFASNDDMAAGVFSAASQLELKIPVDVSVAGYDDSAIAELVWPSLTTVRQPIIDMAAEAARMLIERRGGETPHSIRMPYRVIIRQSTGPA</sequence>
<reference evidence="5" key="1">
    <citation type="submission" date="2022-08" db="EMBL/GenBank/DDBJ databases">
        <authorList>
            <person name="Vandamme P."/>
            <person name="Hettiarachchi A."/>
            <person name="Peeters C."/>
            <person name="Cnockaert M."/>
            <person name="Carlier A."/>
        </authorList>
    </citation>
    <scope>NUCLEOTIDE SEQUENCE</scope>
    <source>
        <strain evidence="5">LMG 31809</strain>
    </source>
</reference>
<dbReference type="InterPro" id="IPR010982">
    <property type="entry name" value="Lambda_DNA-bd_dom_sf"/>
</dbReference>
<dbReference type="PROSITE" id="PS50932">
    <property type="entry name" value="HTH_LACI_2"/>
    <property type="match status" value="1"/>
</dbReference>
<comment type="caution">
    <text evidence="5">The sequence shown here is derived from an EMBL/GenBank/DDBJ whole genome shotgun (WGS) entry which is preliminary data.</text>
</comment>
<gene>
    <name evidence="5" type="ORF">NYP16_09630</name>
</gene>
<evidence type="ECO:0000256" key="2">
    <source>
        <dbReference type="ARBA" id="ARBA00023125"/>
    </source>
</evidence>
<dbReference type="EMBL" id="JANWOI010000003">
    <property type="protein sequence ID" value="MDA5194210.1"/>
    <property type="molecule type" value="Genomic_DNA"/>
</dbReference>
<name>A0A9X3TYC6_9PROT</name>
<proteinExistence type="predicted"/>
<keyword evidence="3" id="KW-0804">Transcription</keyword>
<dbReference type="InterPro" id="IPR000843">
    <property type="entry name" value="HTH_LacI"/>
</dbReference>
<organism evidence="5 6">
    <name type="scientific">Govanella unica</name>
    <dbReference type="NCBI Taxonomy" id="2975056"/>
    <lineage>
        <taxon>Bacteria</taxon>
        <taxon>Pseudomonadati</taxon>
        <taxon>Pseudomonadota</taxon>
        <taxon>Alphaproteobacteria</taxon>
        <taxon>Emcibacterales</taxon>
        <taxon>Govanellaceae</taxon>
        <taxon>Govanella</taxon>
    </lineage>
</organism>
<evidence type="ECO:0000256" key="3">
    <source>
        <dbReference type="ARBA" id="ARBA00023163"/>
    </source>
</evidence>
<evidence type="ECO:0000313" key="5">
    <source>
        <dbReference type="EMBL" id="MDA5194210.1"/>
    </source>
</evidence>